<protein>
    <submittedName>
        <fullName evidence="2">Sigma54 specific transcriptional regulator, Fis family</fullName>
    </submittedName>
</protein>
<evidence type="ECO:0000256" key="1">
    <source>
        <dbReference type="SAM" id="MobiDB-lite"/>
    </source>
</evidence>
<evidence type="ECO:0000313" key="3">
    <source>
        <dbReference type="Proteomes" id="UP000266313"/>
    </source>
</evidence>
<name>A0A250L013_9GAMM</name>
<feature type="region of interest" description="Disordered" evidence="1">
    <location>
        <begin position="24"/>
        <end position="55"/>
    </location>
</feature>
<dbReference type="EMBL" id="AP017928">
    <property type="protein sequence ID" value="BBA37084.1"/>
    <property type="molecule type" value="Genomic_DNA"/>
</dbReference>
<gene>
    <name evidence="2" type="ORF">sS8_5162</name>
</gene>
<proteinExistence type="predicted"/>
<dbReference type="KEGG" id="mmai:sS8_5162"/>
<keyword evidence="3" id="KW-1185">Reference proteome</keyword>
<dbReference type="AlphaFoldDB" id="A0A250L013"/>
<dbReference type="Proteomes" id="UP000266313">
    <property type="component" value="Chromosome"/>
</dbReference>
<sequence length="55" mass="6060">MHTARLLGISRNVLRHRLALYGMLPGTRRSRRTEGLETAPENNGCPPQPGSSETC</sequence>
<organism evidence="2 3">
    <name type="scientific">Methylocaldum marinum</name>
    <dbReference type="NCBI Taxonomy" id="1432792"/>
    <lineage>
        <taxon>Bacteria</taxon>
        <taxon>Pseudomonadati</taxon>
        <taxon>Pseudomonadota</taxon>
        <taxon>Gammaproteobacteria</taxon>
        <taxon>Methylococcales</taxon>
        <taxon>Methylococcaceae</taxon>
        <taxon>Methylocaldum</taxon>
    </lineage>
</organism>
<reference evidence="2 3" key="1">
    <citation type="submission" date="2016-12" db="EMBL/GenBank/DDBJ databases">
        <title>Genome sequencing of Methylocaldum marinum.</title>
        <authorList>
            <person name="Takeuchi M."/>
            <person name="Kamagata Y."/>
            <person name="Hiraoka S."/>
            <person name="Oshima K."/>
            <person name="Hattori M."/>
            <person name="Iwasaki W."/>
        </authorList>
    </citation>
    <scope>NUCLEOTIDE SEQUENCE [LARGE SCALE GENOMIC DNA]</scope>
    <source>
        <strain evidence="2 3">S8</strain>
    </source>
</reference>
<accession>A0A250L013</accession>
<evidence type="ECO:0000313" key="2">
    <source>
        <dbReference type="EMBL" id="BBA37084.1"/>
    </source>
</evidence>